<name>A0A091DJ34_FUKDA</name>
<keyword evidence="3" id="KW-0687">Ribonucleoprotein</keyword>
<reference evidence="3 4" key="1">
    <citation type="submission" date="2013-11" db="EMBL/GenBank/DDBJ databases">
        <title>The Damaraland mole rat (Fukomys damarensis) genome and evolution of African mole rats.</title>
        <authorList>
            <person name="Gladyshev V.N."/>
            <person name="Fang X."/>
        </authorList>
    </citation>
    <scope>NUCLEOTIDE SEQUENCE [LARGE SCALE GENOMIC DNA]</scope>
    <source>
        <tissue evidence="3">Liver</tissue>
    </source>
</reference>
<feature type="chain" id="PRO_5012023020" evidence="2">
    <location>
        <begin position="16"/>
        <end position="333"/>
    </location>
</feature>
<dbReference type="AlphaFoldDB" id="A0A091DJ34"/>
<accession>A0A091DJ34</accession>
<dbReference type="GO" id="GO:1990904">
    <property type="term" value="C:ribonucleoprotein complex"/>
    <property type="evidence" value="ECO:0007669"/>
    <property type="project" value="UniProtKB-KW"/>
</dbReference>
<keyword evidence="2" id="KW-0732">Signal</keyword>
<evidence type="ECO:0000313" key="4">
    <source>
        <dbReference type="Proteomes" id="UP000028990"/>
    </source>
</evidence>
<organism evidence="3 4">
    <name type="scientific">Fukomys damarensis</name>
    <name type="common">Damaraland mole rat</name>
    <name type="synonym">Cryptomys damarensis</name>
    <dbReference type="NCBI Taxonomy" id="885580"/>
    <lineage>
        <taxon>Eukaryota</taxon>
        <taxon>Metazoa</taxon>
        <taxon>Chordata</taxon>
        <taxon>Craniata</taxon>
        <taxon>Vertebrata</taxon>
        <taxon>Euteleostomi</taxon>
        <taxon>Mammalia</taxon>
        <taxon>Eutheria</taxon>
        <taxon>Euarchontoglires</taxon>
        <taxon>Glires</taxon>
        <taxon>Rodentia</taxon>
        <taxon>Hystricomorpha</taxon>
        <taxon>Bathyergidae</taxon>
        <taxon>Fukomys</taxon>
    </lineage>
</organism>
<evidence type="ECO:0000313" key="3">
    <source>
        <dbReference type="EMBL" id="KFO22781.1"/>
    </source>
</evidence>
<feature type="compositionally biased region" description="Polar residues" evidence="1">
    <location>
        <begin position="270"/>
        <end position="289"/>
    </location>
</feature>
<feature type="region of interest" description="Disordered" evidence="1">
    <location>
        <begin position="243"/>
        <end position="296"/>
    </location>
</feature>
<protein>
    <submittedName>
        <fullName evidence="3">Heterogeneous nuclear ribonucleoprotein R</fullName>
    </submittedName>
</protein>
<keyword evidence="4" id="KW-1185">Reference proteome</keyword>
<sequence length="333" mass="37250">MKILLLTCLVTLALGREQERQDKVPRFVVPVPQALVYETMPYPVLAPSFLPVAQPPVMPAVLPVLEPEIMESIRAQQTALPKGKPMPFLPSATSLNSFGPQIPNQPLFLPQIQPVAHQVPQVILQPFPQVAPLLPAQPQQLSPEPTAPQAPQHVQPSQLLQLYRALRPETTLRPATRPLAQDYAHVIEEEEEGEGEVLHHHHRGGEHHLQEAELAIHRGGHLCHSQEALGVAEGVLHNSRERLCGSRGARGKTGGKRKVDGYNQPDSKRPQTNNQQNWSSQPNAHSRFSQGGEYSGNYGYNNDNQEFYQDTYGQQWKWTSEGLKMILSRFDRL</sequence>
<evidence type="ECO:0000256" key="2">
    <source>
        <dbReference type="SAM" id="SignalP"/>
    </source>
</evidence>
<feature type="signal peptide" evidence="2">
    <location>
        <begin position="1"/>
        <end position="15"/>
    </location>
</feature>
<proteinExistence type="predicted"/>
<dbReference type="Proteomes" id="UP000028990">
    <property type="component" value="Unassembled WGS sequence"/>
</dbReference>
<gene>
    <name evidence="3" type="ORF">H920_15815</name>
</gene>
<dbReference type="EMBL" id="KN123945">
    <property type="protein sequence ID" value="KFO22781.1"/>
    <property type="molecule type" value="Genomic_DNA"/>
</dbReference>
<evidence type="ECO:0000256" key="1">
    <source>
        <dbReference type="SAM" id="MobiDB-lite"/>
    </source>
</evidence>